<evidence type="ECO:0000256" key="6">
    <source>
        <dbReference type="ARBA" id="ARBA00022679"/>
    </source>
</evidence>
<evidence type="ECO:0000256" key="10">
    <source>
        <dbReference type="ARBA" id="ARBA00023136"/>
    </source>
</evidence>
<evidence type="ECO:0000256" key="3">
    <source>
        <dbReference type="ARBA" id="ARBA00012611"/>
    </source>
</evidence>
<keyword evidence="15" id="KW-1185">Reference proteome</keyword>
<name>A0A8H5G0N7_9AGAR</name>
<evidence type="ECO:0000256" key="9">
    <source>
        <dbReference type="ARBA" id="ARBA00022989"/>
    </source>
</evidence>
<accession>A0A8H5G0N7</accession>
<keyword evidence="7 13" id="KW-0812">Transmembrane</keyword>
<evidence type="ECO:0000256" key="8">
    <source>
        <dbReference type="ARBA" id="ARBA00022824"/>
    </source>
</evidence>
<evidence type="ECO:0000313" key="15">
    <source>
        <dbReference type="Proteomes" id="UP000559027"/>
    </source>
</evidence>
<keyword evidence="8" id="KW-0256">Endoplasmic reticulum</keyword>
<dbReference type="EC" id="2.4.1.142" evidence="3"/>
<sequence>MKEPPIQVVKDVLPNLLFLLVLGLLTWKALSFFRPRNQHTLRSVAILVLGDIGRSPRMMYHAQSFAENDFETDLIGCGGSRPIPALERLPKLRLRYLPEPPAIIRGLPFVLAGPLKVLHQISAILIVLVFLIRVPPEFILVQNPPSIPTLLIVQFVGKIRGCKVIIDWHNLGYSILALKIGVNHPLVRIAKWFERTFGRCAYAHLFVTKAMKDHLVKEWDLQGKKIVLYDRPPHHFHRSSPQETHELFQHLRASLFAQSSLHDFLPSSSPPYSTPFTQTTPPPSETPLATPAAELSYTSRSPTSASMIEPSPLGTPLVEISNEQTYHEIRLPTLRQDRPALLVSSTSWTPDEDFSILLEALSMYEVRAVAQRSSSPLPKVLVVVTGKGPLRDTYMKQINELQKKWKWVRCVSLWLEAEDYPVLLGSADLGVCLHSSSSALDLPMKVVDMFGCGLPVCALKFDCLDELVKDKVNGLVFSNAAQLAEQIEELLASFPDSPKLKSLASSLETPSKSRLHSHSVKAAVGDASDQWVWTDWGDNWNRVMRGLILSDVNL</sequence>
<evidence type="ECO:0000256" key="4">
    <source>
        <dbReference type="ARBA" id="ARBA00015841"/>
    </source>
</evidence>
<evidence type="ECO:0000256" key="1">
    <source>
        <dbReference type="ARBA" id="ARBA00004389"/>
    </source>
</evidence>
<dbReference type="OrthoDB" id="614844at2759"/>
<reference evidence="14 15" key="1">
    <citation type="journal article" date="2020" name="ISME J.">
        <title>Uncovering the hidden diversity of litter-decomposition mechanisms in mushroom-forming fungi.</title>
        <authorList>
            <person name="Floudas D."/>
            <person name="Bentzer J."/>
            <person name="Ahren D."/>
            <person name="Johansson T."/>
            <person name="Persson P."/>
            <person name="Tunlid A."/>
        </authorList>
    </citation>
    <scope>NUCLEOTIDE SEQUENCE [LARGE SCALE GENOMIC DNA]</scope>
    <source>
        <strain evidence="14 15">CBS 146.42</strain>
    </source>
</reference>
<proteinExistence type="predicted"/>
<dbReference type="PANTHER" id="PTHR13036:SF0">
    <property type="entry name" value="CHITOBIOSYLDIPHOSPHODOLICHOL BETA-MANNOSYLTRANSFERASE"/>
    <property type="match status" value="1"/>
</dbReference>
<dbReference type="PANTHER" id="PTHR13036">
    <property type="entry name" value="BETA1,4 MANNOSYLTRANSFERASE"/>
    <property type="match status" value="1"/>
</dbReference>
<evidence type="ECO:0000256" key="2">
    <source>
        <dbReference type="ARBA" id="ARBA00004922"/>
    </source>
</evidence>
<evidence type="ECO:0000313" key="14">
    <source>
        <dbReference type="EMBL" id="KAF5355663.1"/>
    </source>
</evidence>
<feature type="transmembrane region" description="Helical" evidence="13">
    <location>
        <begin position="12"/>
        <end position="33"/>
    </location>
</feature>
<dbReference type="Gene3D" id="3.40.50.2000">
    <property type="entry name" value="Glycogen Phosphorylase B"/>
    <property type="match status" value="1"/>
</dbReference>
<gene>
    <name evidence="14" type="ORF">D9756_003970</name>
</gene>
<evidence type="ECO:0000256" key="7">
    <source>
        <dbReference type="ARBA" id="ARBA00022692"/>
    </source>
</evidence>
<dbReference type="EMBL" id="JAACJO010000007">
    <property type="protein sequence ID" value="KAF5355663.1"/>
    <property type="molecule type" value="Genomic_DNA"/>
</dbReference>
<keyword evidence="10 13" id="KW-0472">Membrane</keyword>
<keyword evidence="9 13" id="KW-1133">Transmembrane helix</keyword>
<dbReference type="Pfam" id="PF13692">
    <property type="entry name" value="Glyco_trans_1_4"/>
    <property type="match status" value="1"/>
</dbReference>
<comment type="function">
    <text evidence="11">Participates in the formation of the lipid-linked precursor oligosaccharide for N-glycosylation. Involved in assembling the dolichol-pyrophosphate-GlcNAc(2)-Man(5) intermediate on the cytoplasmic surface of the ER.</text>
</comment>
<dbReference type="SUPFAM" id="SSF53756">
    <property type="entry name" value="UDP-Glycosyltransferase/glycogen phosphorylase"/>
    <property type="match status" value="1"/>
</dbReference>
<dbReference type="GO" id="GO:0005789">
    <property type="term" value="C:endoplasmic reticulum membrane"/>
    <property type="evidence" value="ECO:0007669"/>
    <property type="project" value="UniProtKB-SubCell"/>
</dbReference>
<organism evidence="14 15">
    <name type="scientific">Leucocoprinus leucothites</name>
    <dbReference type="NCBI Taxonomy" id="201217"/>
    <lineage>
        <taxon>Eukaryota</taxon>
        <taxon>Fungi</taxon>
        <taxon>Dikarya</taxon>
        <taxon>Basidiomycota</taxon>
        <taxon>Agaricomycotina</taxon>
        <taxon>Agaricomycetes</taxon>
        <taxon>Agaricomycetidae</taxon>
        <taxon>Agaricales</taxon>
        <taxon>Agaricineae</taxon>
        <taxon>Agaricaceae</taxon>
        <taxon>Leucocoprinus</taxon>
    </lineage>
</organism>
<protein>
    <recommendedName>
        <fullName evidence="4">Chitobiosyldiphosphodolichol beta-mannosyltransferase</fullName>
        <ecNumber evidence="3">2.4.1.142</ecNumber>
    </recommendedName>
</protein>
<keyword evidence="6" id="KW-0808">Transferase</keyword>
<feature type="region of interest" description="Disordered" evidence="12">
    <location>
        <begin position="271"/>
        <end position="290"/>
    </location>
</feature>
<comment type="pathway">
    <text evidence="2">Protein modification; protein glycosylation.</text>
</comment>
<evidence type="ECO:0000256" key="5">
    <source>
        <dbReference type="ARBA" id="ARBA00022676"/>
    </source>
</evidence>
<evidence type="ECO:0000256" key="11">
    <source>
        <dbReference type="ARBA" id="ARBA00024899"/>
    </source>
</evidence>
<evidence type="ECO:0000256" key="13">
    <source>
        <dbReference type="SAM" id="Phobius"/>
    </source>
</evidence>
<keyword evidence="5" id="KW-0328">Glycosyltransferase</keyword>
<dbReference type="Proteomes" id="UP000559027">
    <property type="component" value="Unassembled WGS sequence"/>
</dbReference>
<dbReference type="InterPro" id="IPR026051">
    <property type="entry name" value="ALG1-like"/>
</dbReference>
<evidence type="ECO:0000256" key="12">
    <source>
        <dbReference type="SAM" id="MobiDB-lite"/>
    </source>
</evidence>
<comment type="subcellular location">
    <subcellularLocation>
        <location evidence="1">Endoplasmic reticulum membrane</location>
        <topology evidence="1">Single-pass membrane protein</topology>
    </subcellularLocation>
</comment>
<dbReference type="GO" id="GO:0004578">
    <property type="term" value="F:chitobiosyldiphosphodolichol beta-mannosyltransferase activity"/>
    <property type="evidence" value="ECO:0007669"/>
    <property type="project" value="UniProtKB-EC"/>
</dbReference>
<dbReference type="AlphaFoldDB" id="A0A8H5G0N7"/>
<comment type="caution">
    <text evidence="14">The sequence shown here is derived from an EMBL/GenBank/DDBJ whole genome shotgun (WGS) entry which is preliminary data.</text>
</comment>